<evidence type="ECO:0000313" key="2">
    <source>
        <dbReference type="Proteomes" id="UP001163321"/>
    </source>
</evidence>
<sequence>MQRESERASRLCRGVDTTLLVLVRAPVFPSSAVHVRARRFRLDGTYVRPGGGASSHARACVGEPSLVPWIMAWKQGATAGVQLFRAVRDTSVRLWVHTTRRCVHPSWTRSWTAWRVLTPGFHPCVSMRCGVCARPCQRKRARSSPAPLVGLLFLARAAAAPVGAIPRGQARRARARACLAERRGSRGSIGRALDAQAVRTGDGRARRLSWHCGRAGAWVHDVVETGRGTQCARRDRDVLVGTLARDLASELRHSHGAEKLLRHVLIPYVASKTSAENERYDDAQASREADTSRGPELLSRGRGLVSERASVSTSRFLLVSAVATTELVQTVPPVAATPRGIAWQSVVDALPPSIASASTSVDAVLTASRVLLAHPAWETRRQAARALLAMVDASSFHAHVSAALVAQVWTQLLATVPGRAKV</sequence>
<gene>
    <name evidence="1" type="ORF">PsorP6_015645</name>
</gene>
<comment type="caution">
    <text evidence="1">The sequence shown here is derived from an EMBL/GenBank/DDBJ whole genome shotgun (WGS) entry which is preliminary data.</text>
</comment>
<reference evidence="1 2" key="1">
    <citation type="journal article" date="2022" name="bioRxiv">
        <title>The genome of the oomycete Peronosclerospora sorghi, a cosmopolitan pathogen of maize and sorghum, is inflated with dispersed pseudogenes.</title>
        <authorList>
            <person name="Fletcher K."/>
            <person name="Martin F."/>
            <person name="Isakeit T."/>
            <person name="Cavanaugh K."/>
            <person name="Magill C."/>
            <person name="Michelmore R."/>
        </authorList>
    </citation>
    <scope>NUCLEOTIDE SEQUENCE [LARGE SCALE GENOMIC DNA]</scope>
    <source>
        <strain evidence="1">P6</strain>
    </source>
</reference>
<dbReference type="Proteomes" id="UP001163321">
    <property type="component" value="Chromosome 10"/>
</dbReference>
<accession>A0ACC0WR72</accession>
<protein>
    <submittedName>
        <fullName evidence="1">Uncharacterized protein</fullName>
    </submittedName>
</protein>
<proteinExistence type="predicted"/>
<dbReference type="EMBL" id="CM047589">
    <property type="protein sequence ID" value="KAI9920540.1"/>
    <property type="molecule type" value="Genomic_DNA"/>
</dbReference>
<keyword evidence="2" id="KW-1185">Reference proteome</keyword>
<name>A0ACC0WR72_9STRA</name>
<organism evidence="1 2">
    <name type="scientific">Peronosclerospora sorghi</name>
    <dbReference type="NCBI Taxonomy" id="230839"/>
    <lineage>
        <taxon>Eukaryota</taxon>
        <taxon>Sar</taxon>
        <taxon>Stramenopiles</taxon>
        <taxon>Oomycota</taxon>
        <taxon>Peronosporomycetes</taxon>
        <taxon>Peronosporales</taxon>
        <taxon>Peronosporaceae</taxon>
        <taxon>Peronosclerospora</taxon>
    </lineage>
</organism>
<evidence type="ECO:0000313" key="1">
    <source>
        <dbReference type="EMBL" id="KAI9920540.1"/>
    </source>
</evidence>